<gene>
    <name evidence="2" type="ORF">Prudu_923S000300</name>
</gene>
<sequence>MGFSLSLSLLRAETAPCYCLPRWFLGHHRLIRPPLGVAPVPKESGNSSSHPDQSHPLEPPVIAENAKIRPVLTQNSRSSISLLWPPIQTSKVSRGVGYPSLRQTPYVALVVPAYGEIM</sequence>
<feature type="region of interest" description="Disordered" evidence="1">
    <location>
        <begin position="36"/>
        <end position="58"/>
    </location>
</feature>
<accession>A0A5H2XMX2</accession>
<organism evidence="2">
    <name type="scientific">Prunus dulcis</name>
    <name type="common">Almond</name>
    <name type="synonym">Amygdalus dulcis</name>
    <dbReference type="NCBI Taxonomy" id="3755"/>
    <lineage>
        <taxon>Eukaryota</taxon>
        <taxon>Viridiplantae</taxon>
        <taxon>Streptophyta</taxon>
        <taxon>Embryophyta</taxon>
        <taxon>Tracheophyta</taxon>
        <taxon>Spermatophyta</taxon>
        <taxon>Magnoliopsida</taxon>
        <taxon>eudicotyledons</taxon>
        <taxon>Gunneridae</taxon>
        <taxon>Pentapetalae</taxon>
        <taxon>rosids</taxon>
        <taxon>fabids</taxon>
        <taxon>Rosales</taxon>
        <taxon>Rosaceae</taxon>
        <taxon>Amygdaloideae</taxon>
        <taxon>Amygdaleae</taxon>
        <taxon>Prunus</taxon>
    </lineage>
</organism>
<dbReference type="EMBL" id="AP021260">
    <property type="protein sequence ID" value="BBN69398.1"/>
    <property type="molecule type" value="Genomic_DNA"/>
</dbReference>
<protein>
    <submittedName>
        <fullName evidence="2">Organic cation/carnitine transporter 3</fullName>
    </submittedName>
</protein>
<dbReference type="AlphaFoldDB" id="A0A5H2XMX2"/>
<evidence type="ECO:0000313" key="2">
    <source>
        <dbReference type="EMBL" id="BBN69398.1"/>
    </source>
</evidence>
<reference evidence="2" key="1">
    <citation type="journal article" date="2019" name="Science">
        <title>Mutation of a bHLH transcription factor allowed almond domestication.</title>
        <authorList>
            <person name="Sanchez-Perez R."/>
            <person name="Pavan S."/>
            <person name="Mazzeo R."/>
            <person name="Moldovan C."/>
            <person name="Aiese Cigliano R."/>
            <person name="Del Cueto J."/>
            <person name="Ricciardi F."/>
            <person name="Lotti C."/>
            <person name="Ricciardi L."/>
            <person name="Dicenta F."/>
            <person name="Lopez-Marques R.L."/>
            <person name="Lindberg Moller B."/>
        </authorList>
    </citation>
    <scope>NUCLEOTIDE SEQUENCE</scope>
</reference>
<name>A0A5H2XMX2_PRUDU</name>
<evidence type="ECO:0000256" key="1">
    <source>
        <dbReference type="SAM" id="MobiDB-lite"/>
    </source>
</evidence>
<proteinExistence type="predicted"/>